<reference evidence="1" key="1">
    <citation type="submission" date="2022-03" db="EMBL/GenBank/DDBJ databases">
        <authorList>
            <person name="Sayadi A."/>
        </authorList>
    </citation>
    <scope>NUCLEOTIDE SEQUENCE</scope>
</reference>
<proteinExistence type="predicted"/>
<dbReference type="EMBL" id="CAKOFQ010007080">
    <property type="protein sequence ID" value="CAH1990144.1"/>
    <property type="molecule type" value="Genomic_DNA"/>
</dbReference>
<name>A0A9P0LBU9_ACAOB</name>
<organism evidence="1 2">
    <name type="scientific">Acanthoscelides obtectus</name>
    <name type="common">Bean weevil</name>
    <name type="synonym">Bruchus obtectus</name>
    <dbReference type="NCBI Taxonomy" id="200917"/>
    <lineage>
        <taxon>Eukaryota</taxon>
        <taxon>Metazoa</taxon>
        <taxon>Ecdysozoa</taxon>
        <taxon>Arthropoda</taxon>
        <taxon>Hexapoda</taxon>
        <taxon>Insecta</taxon>
        <taxon>Pterygota</taxon>
        <taxon>Neoptera</taxon>
        <taxon>Endopterygota</taxon>
        <taxon>Coleoptera</taxon>
        <taxon>Polyphaga</taxon>
        <taxon>Cucujiformia</taxon>
        <taxon>Chrysomeloidea</taxon>
        <taxon>Chrysomelidae</taxon>
        <taxon>Bruchinae</taxon>
        <taxon>Bruchini</taxon>
        <taxon>Acanthoscelides</taxon>
    </lineage>
</organism>
<sequence>MKAHDRLAKGNDRSRACTGVGMGMRTASSGAGVIARIHTEKCILKLEGTAIFDPFLPPFKCEKCPVKLLNLTFLSQPLVIVKPKTVIHPPSSPVRSAVFRLLVLIVLALGLMSKDVQHLRRAPASVEGGYTVFRIPAPGVSVSLLQRRVVESALYLFLVRLNGRLARVLFGSA</sequence>
<evidence type="ECO:0000313" key="1">
    <source>
        <dbReference type="EMBL" id="CAH1990144.1"/>
    </source>
</evidence>
<accession>A0A9P0LBU9</accession>
<evidence type="ECO:0000313" key="2">
    <source>
        <dbReference type="Proteomes" id="UP001152888"/>
    </source>
</evidence>
<protein>
    <submittedName>
        <fullName evidence="1">Uncharacterized protein</fullName>
    </submittedName>
</protein>
<keyword evidence="2" id="KW-1185">Reference proteome</keyword>
<dbReference type="Proteomes" id="UP001152888">
    <property type="component" value="Unassembled WGS sequence"/>
</dbReference>
<gene>
    <name evidence="1" type="ORF">ACAOBT_LOCUS19482</name>
</gene>
<dbReference type="AlphaFoldDB" id="A0A9P0LBU9"/>
<comment type="caution">
    <text evidence="1">The sequence shown here is derived from an EMBL/GenBank/DDBJ whole genome shotgun (WGS) entry which is preliminary data.</text>
</comment>